<feature type="compositionally biased region" description="Low complexity" evidence="4">
    <location>
        <begin position="1140"/>
        <end position="1152"/>
    </location>
</feature>
<evidence type="ECO:0000256" key="2">
    <source>
        <dbReference type="ARBA" id="ARBA00022803"/>
    </source>
</evidence>
<feature type="repeat" description="TPR" evidence="3">
    <location>
        <begin position="629"/>
        <end position="662"/>
    </location>
</feature>
<dbReference type="GO" id="GO:0016593">
    <property type="term" value="C:Cdc73/Paf1 complex"/>
    <property type="evidence" value="ECO:0007669"/>
    <property type="project" value="TreeGrafter"/>
</dbReference>
<gene>
    <name evidence="5" type="ORF">PGLA1383_LOCUS25203</name>
</gene>
<dbReference type="GO" id="GO:0000993">
    <property type="term" value="F:RNA polymerase II complex binding"/>
    <property type="evidence" value="ECO:0007669"/>
    <property type="project" value="TreeGrafter"/>
</dbReference>
<keyword evidence="2 3" id="KW-0802">TPR repeat</keyword>
<dbReference type="Pfam" id="PF13432">
    <property type="entry name" value="TPR_16"/>
    <property type="match status" value="1"/>
</dbReference>
<dbReference type="OMA" id="EHWLTIA"/>
<dbReference type="GO" id="GO:0006355">
    <property type="term" value="P:regulation of DNA-templated transcription"/>
    <property type="evidence" value="ECO:0007669"/>
    <property type="project" value="InterPro"/>
</dbReference>
<dbReference type="PANTHER" id="PTHR14027">
    <property type="entry name" value="RNA POLYMERASE-ASSOCIATED PROTEIN CTR9"/>
    <property type="match status" value="1"/>
</dbReference>
<feature type="compositionally biased region" description="Low complexity" evidence="4">
    <location>
        <begin position="1"/>
        <end position="23"/>
    </location>
</feature>
<accession>A0A813F182</accession>
<name>A0A813F182_POLGL</name>
<dbReference type="EMBL" id="CAJNNV010020958">
    <property type="protein sequence ID" value="CAE8607267.1"/>
    <property type="molecule type" value="Genomic_DNA"/>
</dbReference>
<evidence type="ECO:0000256" key="4">
    <source>
        <dbReference type="SAM" id="MobiDB-lite"/>
    </source>
</evidence>
<feature type="region of interest" description="Disordered" evidence="4">
    <location>
        <begin position="972"/>
        <end position="1220"/>
    </location>
</feature>
<sequence>MATASESSPLLGMSEGSGSSSSSAPVPTEAGSSASPPVPPASEAVVARLRLEAAPPAEWRREALVRHAAGGSGRDEECSRILEAALEADGLGAGDGERAATLHLLASQIVGRAVSLFSEGEPREKLEALLTRAKLLLDRADALEASGTAGNSLETLLARGFHSLARNAMLSPKTTNNTEKEGDDLTRAGKLFDNAMQLDATCPRALLGKAIVCAQRREWGKALEYSRKVLQRAAPLAPKSGHRLQCLKNLRFAMSTFFLGLGRFEQTKNALAAVVAADPGDVESLCALAHLKAKESEGGDESMEYLGEAVKADRGHPVVLCQAANHAFYCGLEDGVEGIQQESDGNGGPAPWKMAEEMLQKALASSKSSPVLAEVHYQLGRLRHAKGDFIEAYSEYRSCCNLQPEHFAGVFGLAQTCLQSQRLDEAIAALENCRQSVGDSPEILKLLTFAYLATGSKAKEAAKCADAYVLVAKDDVEGWVMRAEAHDQSSGDSPDAGAPKIAADSYEQVGRLFQGEDAKRYATPQMWNNLGTMRSLQGDTAGAREAYGKGLELADELRAELALEDVQGTGATDEKSAGERDELLKDLQVAQLTMRFNRAWLSEGQQGQPDFAQATQEYLQLSEEHNWYADTLLQLGTQWQRLGQAEPALKSFQEASKQSPFLGALMQSETYRLRGDYPKALESAEVAVQKAGQKQFHYAHVYLGNLYFEVATGPLSRSKENHVNMNKALRNFTKALQHEKDSHYASNGIGMVFARRGKIDFARRTFQSVMQHHSMGKEPCVYVNLGHTYMKKERASVRKAIALYEKAKKLKPDDLSIRLYIAKAYFGLKEYEHCIGVLGDATQMWPEDTLLRYNMAAAVEGFGRHLVSHEKKNVRISGLGSGMDQMLQAVELLDSAARLWSFVHIKWTAMSDDERKLLLKSSGAPENLAEEMNGVQQRKSYCFDIRDQAKKELDGLMQKRLSTESKVQQIQDARRSVEEERAVQDKEEARKREEKRLEVDEHATRLNASSSQIRLGKNLEQLKENKAPGKPVKGRPTPQQASGQGGGDEAGEDDPDDIRPIEGAAGDEIGQLDDGEVQGRPGKKEKKNKKEKKHKKDGKKDKKKRKHAQEDDREEAEGDLFEEEPVVGEEVEEEQLASLVGEAVGADAAGVGLPLDEGGDEAVAQKEKKGKEKKDKKHKSDKKEKKHKSDKKEKKDKRQKVDEGGSDDQGMEEELFGSDD</sequence>
<dbReference type="Proteomes" id="UP000654075">
    <property type="component" value="Unassembled WGS sequence"/>
</dbReference>
<evidence type="ECO:0000313" key="6">
    <source>
        <dbReference type="Proteomes" id="UP000654075"/>
    </source>
</evidence>
<dbReference type="Pfam" id="PF13181">
    <property type="entry name" value="TPR_8"/>
    <property type="match status" value="1"/>
</dbReference>
<dbReference type="AlphaFoldDB" id="A0A813F182"/>
<dbReference type="PANTHER" id="PTHR14027:SF2">
    <property type="entry name" value="RNA POLYMERASE-ASSOCIATED PROTEIN CTR9 HOMOLOG"/>
    <property type="match status" value="1"/>
</dbReference>
<dbReference type="InterPro" id="IPR031101">
    <property type="entry name" value="Ctr9"/>
</dbReference>
<feature type="region of interest" description="Disordered" evidence="4">
    <location>
        <begin position="1"/>
        <end position="41"/>
    </location>
</feature>
<feature type="compositionally biased region" description="Basic residues" evidence="4">
    <location>
        <begin position="1174"/>
        <end position="1198"/>
    </location>
</feature>
<dbReference type="Gene3D" id="1.25.40.10">
    <property type="entry name" value="Tetratricopeptide repeat domain"/>
    <property type="match status" value="3"/>
</dbReference>
<keyword evidence="6" id="KW-1185">Reference proteome</keyword>
<evidence type="ECO:0000256" key="3">
    <source>
        <dbReference type="PROSITE-ProRule" id="PRU00339"/>
    </source>
</evidence>
<feature type="compositionally biased region" description="Basic and acidic residues" evidence="4">
    <location>
        <begin position="1163"/>
        <end position="1173"/>
    </location>
</feature>
<comment type="caution">
    <text evidence="5">The sequence shown here is derived from an EMBL/GenBank/DDBJ whole genome shotgun (WGS) entry which is preliminary data.</text>
</comment>
<dbReference type="OrthoDB" id="343875at2759"/>
<evidence type="ECO:0000313" key="5">
    <source>
        <dbReference type="EMBL" id="CAE8607267.1"/>
    </source>
</evidence>
<evidence type="ECO:0000256" key="1">
    <source>
        <dbReference type="ARBA" id="ARBA00022737"/>
    </source>
</evidence>
<dbReference type="GO" id="GO:0006368">
    <property type="term" value="P:transcription elongation by RNA polymerase II"/>
    <property type="evidence" value="ECO:0007669"/>
    <property type="project" value="TreeGrafter"/>
</dbReference>
<dbReference type="InterPro" id="IPR019734">
    <property type="entry name" value="TPR_rpt"/>
</dbReference>
<feature type="compositionally biased region" description="Basic residues" evidence="4">
    <location>
        <begin position="1081"/>
        <end position="1107"/>
    </location>
</feature>
<dbReference type="PROSITE" id="PS50005">
    <property type="entry name" value="TPR"/>
    <property type="match status" value="2"/>
</dbReference>
<dbReference type="SUPFAM" id="SSF48452">
    <property type="entry name" value="TPR-like"/>
    <property type="match status" value="1"/>
</dbReference>
<feature type="repeat" description="TPR" evidence="3">
    <location>
        <begin position="373"/>
        <end position="406"/>
    </location>
</feature>
<dbReference type="SMART" id="SM00028">
    <property type="entry name" value="TPR"/>
    <property type="match status" value="8"/>
</dbReference>
<dbReference type="SUPFAM" id="SSF81901">
    <property type="entry name" value="HCP-like"/>
    <property type="match status" value="2"/>
</dbReference>
<protein>
    <submittedName>
        <fullName evidence="5">Uncharacterized protein</fullName>
    </submittedName>
</protein>
<feature type="compositionally biased region" description="Acidic residues" evidence="4">
    <location>
        <begin position="1111"/>
        <end position="1135"/>
    </location>
</feature>
<feature type="compositionally biased region" description="Acidic residues" evidence="4">
    <location>
        <begin position="1204"/>
        <end position="1220"/>
    </location>
</feature>
<proteinExistence type="predicted"/>
<organism evidence="5 6">
    <name type="scientific">Polarella glacialis</name>
    <name type="common">Dinoflagellate</name>
    <dbReference type="NCBI Taxonomy" id="89957"/>
    <lineage>
        <taxon>Eukaryota</taxon>
        <taxon>Sar</taxon>
        <taxon>Alveolata</taxon>
        <taxon>Dinophyceae</taxon>
        <taxon>Suessiales</taxon>
        <taxon>Suessiaceae</taxon>
        <taxon>Polarella</taxon>
    </lineage>
</organism>
<reference evidence="5" key="1">
    <citation type="submission" date="2021-02" db="EMBL/GenBank/DDBJ databases">
        <authorList>
            <person name="Dougan E. K."/>
            <person name="Rhodes N."/>
            <person name="Thang M."/>
            <person name="Chan C."/>
        </authorList>
    </citation>
    <scope>NUCLEOTIDE SEQUENCE</scope>
</reference>
<feature type="compositionally biased region" description="Basic and acidic residues" evidence="4">
    <location>
        <begin position="972"/>
        <end position="1004"/>
    </location>
</feature>
<keyword evidence="1" id="KW-0677">Repeat</keyword>
<dbReference type="InterPro" id="IPR011990">
    <property type="entry name" value="TPR-like_helical_dom_sf"/>
</dbReference>